<dbReference type="Proteomes" id="UP000204551">
    <property type="component" value="Chromosome"/>
</dbReference>
<organism evidence="1 2">
    <name type="scientific">Arenibacter algicola</name>
    <dbReference type="NCBI Taxonomy" id="616991"/>
    <lineage>
        <taxon>Bacteria</taxon>
        <taxon>Pseudomonadati</taxon>
        <taxon>Bacteroidota</taxon>
        <taxon>Flavobacteriia</taxon>
        <taxon>Flavobacteriales</taxon>
        <taxon>Flavobacteriaceae</taxon>
        <taxon>Arenibacter</taxon>
    </lineage>
</organism>
<dbReference type="EMBL" id="CP022515">
    <property type="protein sequence ID" value="ASO03940.1"/>
    <property type="molecule type" value="Genomic_DNA"/>
</dbReference>
<dbReference type="KEGG" id="aalg:AREALGSMS7_00445"/>
<dbReference type="AlphaFoldDB" id="A0A221URQ1"/>
<sequence>MNPVKSITLYHLMIRNEKMFGIKFLPDKLIQGLVRGLPDPKWSKEHNMAYIPNTKNNLGIIFNTFKGTVWINYNRFLSNKPINTHNDAVDVEWFRKRNPIPQYRLCPELLCKQLFQGF</sequence>
<gene>
    <name evidence="1" type="ORF">AREALGSMS7_00445</name>
</gene>
<name>A0A221URQ1_9FLAO</name>
<dbReference type="RefSeq" id="WP_198319190.1">
    <property type="nucleotide sequence ID" value="NZ_CP022515.1"/>
</dbReference>
<reference evidence="1 2" key="1">
    <citation type="submission" date="2017-07" db="EMBL/GenBank/DDBJ databases">
        <title>Genome Sequence of Arenibacter algicola Strain SMS7 Isolated from a culture of the Diatom Skeletonema marinoi.</title>
        <authorList>
            <person name="Topel M."/>
            <person name="Pinder M.I.M."/>
            <person name="Johansson O.N."/>
            <person name="Kourtchenko O."/>
            <person name="Godhe A."/>
            <person name="Clarke A.K."/>
        </authorList>
    </citation>
    <scope>NUCLEOTIDE SEQUENCE [LARGE SCALE GENOMIC DNA]</scope>
    <source>
        <strain evidence="1 2">SMS7</strain>
    </source>
</reference>
<evidence type="ECO:0000313" key="2">
    <source>
        <dbReference type="Proteomes" id="UP000204551"/>
    </source>
</evidence>
<evidence type="ECO:0000313" key="1">
    <source>
        <dbReference type="EMBL" id="ASO03940.1"/>
    </source>
</evidence>
<protein>
    <submittedName>
        <fullName evidence="1">Recombinase</fullName>
    </submittedName>
</protein>
<proteinExistence type="predicted"/>
<accession>A0A221URQ1</accession>